<evidence type="ECO:0000313" key="2">
    <source>
        <dbReference type="Proteomes" id="UP000591272"/>
    </source>
</evidence>
<sequence length="141" mass="15619">MTDGTGDLAPLTDEQYAELTRVSGGVDRECYDSFRQQCPDVSHEEFVASQTGACPWPLHLFAVVREVATAEESGEVWKAARERGRTEGFLYGYNYGRKNSLSHDALLSADAAGVAPFEYTRLWQQGDDHDTIIAAGRRSDK</sequence>
<reference evidence="1 2" key="1">
    <citation type="submission" date="2020-07" db="EMBL/GenBank/DDBJ databases">
        <title>Sequencing the genomes of 1000 actinobacteria strains.</title>
        <authorList>
            <person name="Klenk H.-P."/>
        </authorList>
    </citation>
    <scope>NUCLEOTIDE SEQUENCE [LARGE SCALE GENOMIC DNA]</scope>
    <source>
        <strain evidence="1 2">DSM 43461</strain>
    </source>
</reference>
<gene>
    <name evidence="1" type="ORF">BJ999_001382</name>
</gene>
<dbReference type="EMBL" id="JACCBT010000001">
    <property type="protein sequence ID" value="NYE11086.1"/>
    <property type="molecule type" value="Genomic_DNA"/>
</dbReference>
<evidence type="ECO:0000313" key="1">
    <source>
        <dbReference type="EMBL" id="NYE11086.1"/>
    </source>
</evidence>
<accession>A0A7Y9G7B8</accession>
<dbReference type="RefSeq" id="WP_179832510.1">
    <property type="nucleotide sequence ID" value="NZ_BMRD01000028.1"/>
</dbReference>
<organism evidence="1 2">
    <name type="scientific">Actinomadura citrea</name>
    <dbReference type="NCBI Taxonomy" id="46158"/>
    <lineage>
        <taxon>Bacteria</taxon>
        <taxon>Bacillati</taxon>
        <taxon>Actinomycetota</taxon>
        <taxon>Actinomycetes</taxon>
        <taxon>Streptosporangiales</taxon>
        <taxon>Thermomonosporaceae</taxon>
        <taxon>Actinomadura</taxon>
    </lineage>
</organism>
<name>A0A7Y9G7B8_9ACTN</name>
<keyword evidence="2" id="KW-1185">Reference proteome</keyword>
<proteinExistence type="predicted"/>
<protein>
    <submittedName>
        <fullName evidence="1">Uncharacterized protein</fullName>
    </submittedName>
</protein>
<comment type="caution">
    <text evidence="1">The sequence shown here is derived from an EMBL/GenBank/DDBJ whole genome shotgun (WGS) entry which is preliminary data.</text>
</comment>
<dbReference type="Proteomes" id="UP000591272">
    <property type="component" value="Unassembled WGS sequence"/>
</dbReference>
<dbReference type="AlphaFoldDB" id="A0A7Y9G7B8"/>